<sequence length="243" mass="28037">MWTSLKQKLERWRRGQASANNVSNKKTTANRREKGTKARVIGKWYCPWSRANHLPVASRLIQPELDDKSHNHLGLVYWSDEGKAANLFNLLPTDILFEEILVKISFFKYVRVECMSYQNFVSKCATVGNMRAIAALKSLGSFFISVDGETYFLNERWYASYFLGMILFESPSTREEAGYCFAGKGQSPDSESHTYFRRNARWITAGYSTLDQFKYTEWIGFDCSFRNHYELLRLASVAAFSGK</sequence>
<evidence type="ECO:0000313" key="3">
    <source>
        <dbReference type="Proteomes" id="UP000187203"/>
    </source>
</evidence>
<comment type="caution">
    <text evidence="2">The sequence shown here is derived from an EMBL/GenBank/DDBJ whole genome shotgun (WGS) entry which is preliminary data.</text>
</comment>
<dbReference type="AlphaFoldDB" id="A0A1R3JWV2"/>
<organism evidence="2 3">
    <name type="scientific">Corchorus olitorius</name>
    <dbReference type="NCBI Taxonomy" id="93759"/>
    <lineage>
        <taxon>Eukaryota</taxon>
        <taxon>Viridiplantae</taxon>
        <taxon>Streptophyta</taxon>
        <taxon>Embryophyta</taxon>
        <taxon>Tracheophyta</taxon>
        <taxon>Spermatophyta</taxon>
        <taxon>Magnoliopsida</taxon>
        <taxon>eudicotyledons</taxon>
        <taxon>Gunneridae</taxon>
        <taxon>Pentapetalae</taxon>
        <taxon>rosids</taxon>
        <taxon>malvids</taxon>
        <taxon>Malvales</taxon>
        <taxon>Malvaceae</taxon>
        <taxon>Grewioideae</taxon>
        <taxon>Apeibeae</taxon>
        <taxon>Corchorus</taxon>
    </lineage>
</organism>
<name>A0A1R3JWV2_9ROSI</name>
<feature type="region of interest" description="Disordered" evidence="1">
    <location>
        <begin position="10"/>
        <end position="35"/>
    </location>
</feature>
<evidence type="ECO:0000256" key="1">
    <source>
        <dbReference type="SAM" id="MobiDB-lite"/>
    </source>
</evidence>
<reference evidence="3" key="1">
    <citation type="submission" date="2013-09" db="EMBL/GenBank/DDBJ databases">
        <title>Corchorus olitorius genome sequencing.</title>
        <authorList>
            <person name="Alam M."/>
            <person name="Haque M.S."/>
            <person name="Islam M.S."/>
            <person name="Emdad E.M."/>
            <person name="Islam M.M."/>
            <person name="Ahmed B."/>
            <person name="Halim A."/>
            <person name="Hossen Q.M.M."/>
            <person name="Hossain M.Z."/>
            <person name="Ahmed R."/>
            <person name="Khan M.M."/>
            <person name="Islam R."/>
            <person name="Rashid M.M."/>
            <person name="Khan S.A."/>
            <person name="Rahman M.S."/>
            <person name="Alam M."/>
            <person name="Yahiya A.S."/>
            <person name="Khan M.S."/>
            <person name="Azam M.S."/>
            <person name="Haque T."/>
            <person name="Lashkar M.Z.H."/>
            <person name="Akhand A.I."/>
            <person name="Morshed G."/>
            <person name="Roy S."/>
            <person name="Uddin K.S."/>
            <person name="Rabeya T."/>
            <person name="Hossain A.S."/>
            <person name="Chowdhury A."/>
            <person name="Snigdha A.R."/>
            <person name="Mortoza M.S."/>
            <person name="Matin S.A."/>
            <person name="Hoque S.M.E."/>
            <person name="Islam M.K."/>
            <person name="Roy D.K."/>
            <person name="Haider R."/>
            <person name="Moosa M.M."/>
            <person name="Elias S.M."/>
            <person name="Hasan A.M."/>
            <person name="Jahan S."/>
            <person name="Shafiuddin M."/>
            <person name="Mahmood N."/>
            <person name="Shommy N.S."/>
        </authorList>
    </citation>
    <scope>NUCLEOTIDE SEQUENCE [LARGE SCALE GENOMIC DNA]</scope>
    <source>
        <strain evidence="3">cv. O-4</strain>
    </source>
</reference>
<evidence type="ECO:0000313" key="2">
    <source>
        <dbReference type="EMBL" id="OMO99328.1"/>
    </source>
</evidence>
<dbReference type="Proteomes" id="UP000187203">
    <property type="component" value="Unassembled WGS sequence"/>
</dbReference>
<gene>
    <name evidence="2" type="ORF">COLO4_13355</name>
</gene>
<keyword evidence="3" id="KW-1185">Reference proteome</keyword>
<feature type="compositionally biased region" description="Polar residues" evidence="1">
    <location>
        <begin position="17"/>
        <end position="27"/>
    </location>
</feature>
<accession>A0A1R3JWV2</accession>
<proteinExistence type="predicted"/>
<protein>
    <submittedName>
        <fullName evidence="2">Uncharacterized protein</fullName>
    </submittedName>
</protein>
<dbReference type="EMBL" id="AWUE01015156">
    <property type="protein sequence ID" value="OMO99328.1"/>
    <property type="molecule type" value="Genomic_DNA"/>
</dbReference>